<name>A0A658QXZ2_9BURK</name>
<dbReference type="Pfam" id="PF13692">
    <property type="entry name" value="Glyco_trans_1_4"/>
    <property type="match status" value="1"/>
</dbReference>
<dbReference type="AlphaFoldDB" id="A0A658QXZ2"/>
<keyword evidence="2" id="KW-0808">Transferase</keyword>
<sequence length="402" mass="44119">MKIVHVITALPADGAEMLLYRLIRASRGSGVRHAVISLSSEDTLAARIREAGAEVRMLGMRRGMPGPAKFMTLVRWLDELDPDVVQSWLYHGDLIGGLALHAMNATRRLRGSRAPRPALVWGIHHTDLRSTGSSRMTRWVTKACAMLSARVPDAIVCCGEAAMQSHVQGGYCAGKMTVIPNGFELDVCKPMPLAREHLRRDLGFDADAPVVGIVGRYHAVKDYPNFIDAMRRVLDVLPQCRFVMAGRGLDHDNGELVARLHHAGITHAARLLGALEHPETMLAGLDVFCLSSRSEGLPTVVGEAMACRVPCVATDVGDTAWLIGETGTVVPPGNAEALAHALIHMLRIPSEERRALGLAARERIERIFSIETSWRRYEETYVSTMNTQRKSTHDCVGFKQTD</sequence>
<accession>A0A658QXZ2</accession>
<gene>
    <name evidence="2" type="ORF">AWB72_02796</name>
</gene>
<keyword evidence="3" id="KW-1185">Reference proteome</keyword>
<dbReference type="Gene3D" id="3.40.50.2000">
    <property type="entry name" value="Glycogen Phosphorylase B"/>
    <property type="match status" value="2"/>
</dbReference>
<evidence type="ECO:0000259" key="1">
    <source>
        <dbReference type="Pfam" id="PF13439"/>
    </source>
</evidence>
<dbReference type="RefSeq" id="WP_040052606.1">
    <property type="nucleotide sequence ID" value="NZ_FCNV02000004.1"/>
</dbReference>
<protein>
    <submittedName>
        <fullName evidence="2">Glycosyl transferase, group 1</fullName>
    </submittedName>
</protein>
<feature type="domain" description="Glycosyltransferase subfamily 4-like N-terminal" evidence="1">
    <location>
        <begin position="13"/>
        <end position="186"/>
    </location>
</feature>
<dbReference type="Proteomes" id="UP000198263">
    <property type="component" value="Unassembled WGS sequence"/>
</dbReference>
<organism evidence="2 3">
    <name type="scientific">Caballeronia concitans</name>
    <dbReference type="NCBI Taxonomy" id="1777133"/>
    <lineage>
        <taxon>Bacteria</taxon>
        <taxon>Pseudomonadati</taxon>
        <taxon>Pseudomonadota</taxon>
        <taxon>Betaproteobacteria</taxon>
        <taxon>Burkholderiales</taxon>
        <taxon>Burkholderiaceae</taxon>
        <taxon>Caballeronia</taxon>
    </lineage>
</organism>
<dbReference type="EMBL" id="FCNV02000004">
    <property type="protein sequence ID" value="SAL31610.1"/>
    <property type="molecule type" value="Genomic_DNA"/>
</dbReference>
<evidence type="ECO:0000313" key="3">
    <source>
        <dbReference type="Proteomes" id="UP000198263"/>
    </source>
</evidence>
<evidence type="ECO:0000313" key="2">
    <source>
        <dbReference type="EMBL" id="SAL31610.1"/>
    </source>
</evidence>
<proteinExistence type="predicted"/>
<dbReference type="PANTHER" id="PTHR12526">
    <property type="entry name" value="GLYCOSYLTRANSFERASE"/>
    <property type="match status" value="1"/>
</dbReference>
<reference evidence="2 3" key="1">
    <citation type="submission" date="2016-01" db="EMBL/GenBank/DDBJ databases">
        <authorList>
            <person name="Peeters C."/>
        </authorList>
    </citation>
    <scope>NUCLEOTIDE SEQUENCE [LARGE SCALE GENOMIC DNA]</scope>
    <source>
        <strain evidence="2">LMG 29315</strain>
    </source>
</reference>
<dbReference type="SUPFAM" id="SSF53756">
    <property type="entry name" value="UDP-Glycosyltransferase/glycogen phosphorylase"/>
    <property type="match status" value="1"/>
</dbReference>
<dbReference type="InterPro" id="IPR028098">
    <property type="entry name" value="Glyco_trans_4-like_N"/>
</dbReference>
<comment type="caution">
    <text evidence="2">The sequence shown here is derived from an EMBL/GenBank/DDBJ whole genome shotgun (WGS) entry which is preliminary data.</text>
</comment>
<dbReference type="Pfam" id="PF13439">
    <property type="entry name" value="Glyco_transf_4"/>
    <property type="match status" value="1"/>
</dbReference>
<dbReference type="GO" id="GO:0016757">
    <property type="term" value="F:glycosyltransferase activity"/>
    <property type="evidence" value="ECO:0007669"/>
    <property type="project" value="TreeGrafter"/>
</dbReference>
<dbReference type="PANTHER" id="PTHR12526:SF638">
    <property type="entry name" value="SPORE COAT PROTEIN SA"/>
    <property type="match status" value="1"/>
</dbReference>
<dbReference type="OrthoDB" id="9813211at2"/>